<protein>
    <recommendedName>
        <fullName evidence="6">Late embryogenesis abundant protein LEA-2 subgroup domain-containing protein</fullName>
    </recommendedName>
</protein>
<keyword evidence="5" id="KW-1185">Reference proteome</keyword>
<keyword evidence="2 3" id="KW-0472">Membrane</keyword>
<dbReference type="PANTHER" id="PTHR31415">
    <property type="entry name" value="OS05G0367900 PROTEIN"/>
    <property type="match status" value="1"/>
</dbReference>
<gene>
    <name evidence="4" type="ORF">MKW98_001873</name>
</gene>
<organism evidence="4 5">
    <name type="scientific">Papaver atlanticum</name>
    <dbReference type="NCBI Taxonomy" id="357466"/>
    <lineage>
        <taxon>Eukaryota</taxon>
        <taxon>Viridiplantae</taxon>
        <taxon>Streptophyta</taxon>
        <taxon>Embryophyta</taxon>
        <taxon>Tracheophyta</taxon>
        <taxon>Spermatophyta</taxon>
        <taxon>Magnoliopsida</taxon>
        <taxon>Ranunculales</taxon>
        <taxon>Papaveraceae</taxon>
        <taxon>Papaveroideae</taxon>
        <taxon>Papaver</taxon>
    </lineage>
</organism>
<reference evidence="4" key="1">
    <citation type="submission" date="2022-04" db="EMBL/GenBank/DDBJ databases">
        <title>A functionally conserved STORR gene fusion in Papaver species that diverged 16.8 million years ago.</title>
        <authorList>
            <person name="Catania T."/>
        </authorList>
    </citation>
    <scope>NUCLEOTIDE SEQUENCE</scope>
    <source>
        <strain evidence="4">S-188037</strain>
    </source>
</reference>
<dbReference type="GO" id="GO:0098542">
    <property type="term" value="P:defense response to other organism"/>
    <property type="evidence" value="ECO:0007669"/>
    <property type="project" value="InterPro"/>
</dbReference>
<dbReference type="InterPro" id="IPR044839">
    <property type="entry name" value="NDR1-like"/>
</dbReference>
<evidence type="ECO:0000313" key="5">
    <source>
        <dbReference type="Proteomes" id="UP001202328"/>
    </source>
</evidence>
<evidence type="ECO:0000256" key="3">
    <source>
        <dbReference type="SAM" id="Phobius"/>
    </source>
</evidence>
<dbReference type="Proteomes" id="UP001202328">
    <property type="component" value="Unassembled WGS sequence"/>
</dbReference>
<dbReference type="EMBL" id="JAJJMB010005785">
    <property type="protein sequence ID" value="KAI3937302.1"/>
    <property type="molecule type" value="Genomic_DNA"/>
</dbReference>
<accession>A0AAD4T2A0</accession>
<dbReference type="AlphaFoldDB" id="A0AAD4T2A0"/>
<feature type="transmembrane region" description="Helical" evidence="3">
    <location>
        <begin position="9"/>
        <end position="28"/>
    </location>
</feature>
<evidence type="ECO:0008006" key="6">
    <source>
        <dbReference type="Google" id="ProtNLM"/>
    </source>
</evidence>
<dbReference type="GO" id="GO:0005886">
    <property type="term" value="C:plasma membrane"/>
    <property type="evidence" value="ECO:0007669"/>
    <property type="project" value="TreeGrafter"/>
</dbReference>
<sequence>MPSKERCQCYLGLFLTPCIIGLVVWLTIRSSPPDFSIHKFTVPALNQTSLDFKNSTTINATISFEAKLKNENKEKGIYYDTLNLALYYYYEKNLSFLPIGNLSLPPFYQGREKTATRSNNTQTHGVPWDYARMKASDGNKSKAPALFRVNLETKVRYKSLLWKSKRHKISESVNITVDDQGKSCANSLHFKYLLLSNQVTSTVVGMVLSSGILLLL</sequence>
<evidence type="ECO:0000313" key="4">
    <source>
        <dbReference type="EMBL" id="KAI3937302.1"/>
    </source>
</evidence>
<comment type="caution">
    <text evidence="4">The sequence shown here is derived from an EMBL/GenBank/DDBJ whole genome shotgun (WGS) entry which is preliminary data.</text>
</comment>
<comment type="subcellular location">
    <subcellularLocation>
        <location evidence="1">Membrane</location>
    </subcellularLocation>
</comment>
<evidence type="ECO:0000256" key="1">
    <source>
        <dbReference type="ARBA" id="ARBA00004370"/>
    </source>
</evidence>
<evidence type="ECO:0000256" key="2">
    <source>
        <dbReference type="ARBA" id="ARBA00023136"/>
    </source>
</evidence>
<keyword evidence="3" id="KW-1133">Transmembrane helix</keyword>
<proteinExistence type="predicted"/>
<name>A0AAD4T2A0_9MAGN</name>
<keyword evidence="3" id="KW-0812">Transmembrane</keyword>
<dbReference type="GO" id="GO:0009506">
    <property type="term" value="C:plasmodesma"/>
    <property type="evidence" value="ECO:0007669"/>
    <property type="project" value="TreeGrafter"/>
</dbReference>
<dbReference type="PANTHER" id="PTHR31415:SF52">
    <property type="entry name" value="LATE EMBRYOGENESIS ABUNDANT (LEA) HYDROXYPROLINE-RICH GLYCOPROTEIN FAMILY-RELATED"/>
    <property type="match status" value="1"/>
</dbReference>